<dbReference type="InterPro" id="IPR021858">
    <property type="entry name" value="Fun_TF"/>
</dbReference>
<dbReference type="AlphaFoldDB" id="A0AAD4KSN7"/>
<evidence type="ECO:0000313" key="1">
    <source>
        <dbReference type="EMBL" id="KAH8697873.1"/>
    </source>
</evidence>
<name>A0AAD4KSN7_9EURO</name>
<proteinExistence type="predicted"/>
<dbReference type="PANTHER" id="PTHR37540">
    <property type="entry name" value="TRANSCRIPTION FACTOR (ACR-2), PUTATIVE-RELATED-RELATED"/>
    <property type="match status" value="1"/>
</dbReference>
<dbReference type="RefSeq" id="XP_046072574.1">
    <property type="nucleotide sequence ID" value="XM_046216228.1"/>
</dbReference>
<evidence type="ECO:0000313" key="2">
    <source>
        <dbReference type="Proteomes" id="UP001201262"/>
    </source>
</evidence>
<dbReference type="Proteomes" id="UP001201262">
    <property type="component" value="Unassembled WGS sequence"/>
</dbReference>
<organism evidence="1 2">
    <name type="scientific">Talaromyces proteolyticus</name>
    <dbReference type="NCBI Taxonomy" id="1131652"/>
    <lineage>
        <taxon>Eukaryota</taxon>
        <taxon>Fungi</taxon>
        <taxon>Dikarya</taxon>
        <taxon>Ascomycota</taxon>
        <taxon>Pezizomycotina</taxon>
        <taxon>Eurotiomycetes</taxon>
        <taxon>Eurotiomycetidae</taxon>
        <taxon>Eurotiales</taxon>
        <taxon>Trichocomaceae</taxon>
        <taxon>Talaromyces</taxon>
        <taxon>Talaromyces sect. Bacilispori</taxon>
    </lineage>
</organism>
<dbReference type="GeneID" id="70246515"/>
<protein>
    <recommendedName>
        <fullName evidence="3">Transcription factor domain-containing protein</fullName>
    </recommendedName>
</protein>
<keyword evidence="2" id="KW-1185">Reference proteome</keyword>
<dbReference type="Pfam" id="PF11951">
    <property type="entry name" value="Fungal_trans_2"/>
    <property type="match status" value="1"/>
</dbReference>
<reference evidence="1" key="1">
    <citation type="submission" date="2021-12" db="EMBL/GenBank/DDBJ databases">
        <title>Convergent genome expansion in fungi linked to evolution of root-endophyte symbiosis.</title>
        <authorList>
            <consortium name="DOE Joint Genome Institute"/>
            <person name="Ke Y.-H."/>
            <person name="Bonito G."/>
            <person name="Liao H.-L."/>
            <person name="Looney B."/>
            <person name="Rojas-Flechas A."/>
            <person name="Nash J."/>
            <person name="Hameed K."/>
            <person name="Schadt C."/>
            <person name="Martin F."/>
            <person name="Crous P.W."/>
            <person name="Miettinen O."/>
            <person name="Magnuson J.K."/>
            <person name="Labbe J."/>
            <person name="Jacobson D."/>
            <person name="Doktycz M.J."/>
            <person name="Veneault-Fourrey C."/>
            <person name="Kuo A."/>
            <person name="Mondo S."/>
            <person name="Calhoun S."/>
            <person name="Riley R."/>
            <person name="Ohm R."/>
            <person name="LaButti K."/>
            <person name="Andreopoulos B."/>
            <person name="Pangilinan J."/>
            <person name="Nolan M."/>
            <person name="Tritt A."/>
            <person name="Clum A."/>
            <person name="Lipzen A."/>
            <person name="Daum C."/>
            <person name="Barry K."/>
            <person name="Grigoriev I.V."/>
            <person name="Vilgalys R."/>
        </authorList>
    </citation>
    <scope>NUCLEOTIDE SEQUENCE</scope>
    <source>
        <strain evidence="1">PMI_201</strain>
    </source>
</reference>
<evidence type="ECO:0008006" key="3">
    <source>
        <dbReference type="Google" id="ProtNLM"/>
    </source>
</evidence>
<gene>
    <name evidence="1" type="ORF">BGW36DRAFT_379602</name>
</gene>
<dbReference type="PANTHER" id="PTHR37540:SF5">
    <property type="entry name" value="TRANSCRIPTION FACTOR DOMAIN-CONTAINING PROTEIN"/>
    <property type="match status" value="1"/>
</dbReference>
<sequence>MAEERNTPTSRRNFVFVPVTNPGERADAQTRHLIRSHPQLEHNRLYPRTSPRRKNIIELDVTPLLENSQTLVSPRGAHTPSSDVRASTQLLRQDDEDGRNQLIPSLVTALSAHRFDPFVSFDIGLSYRSHQLWDHAYDGTCPKFRALNTIGFLSIARETIAISQMLASSAWHLVHYLRSDNDRGEDVRYSLITTQSLQQKLDNPLTCTTDEVVITVLAMAAYANLIGNISLFKVHADGLSEIIRLRGGEDSLTLPSLRLALFWIDVNGCFRADSSPRFPPPYPQLAAQSNLPTLTMPLEQRELSSEHIFTSITESRVVTFILCKLHEITTIAHHHDTHRAHFAIFSLSPMMHAFFSLPRAAVHDELHLRQRESVRLAGILFLLNLRYRFDDELESGLIYGLKLQDMFQKSGIISEWIKESHSSDARILLLWISTVAACSPCISETLRTSFVNCLSRVIALMGISTFEAFETLIKEFLWCEEAFGSELRHLNRYSLFDS</sequence>
<dbReference type="EMBL" id="JAJTJA010000006">
    <property type="protein sequence ID" value="KAH8697873.1"/>
    <property type="molecule type" value="Genomic_DNA"/>
</dbReference>
<accession>A0AAD4KSN7</accession>
<comment type="caution">
    <text evidence="1">The sequence shown here is derived from an EMBL/GenBank/DDBJ whole genome shotgun (WGS) entry which is preliminary data.</text>
</comment>